<accession>A0A1H3KL57</accession>
<keyword evidence="3" id="KW-1185">Reference proteome</keyword>
<proteinExistence type="predicted"/>
<evidence type="ECO:0000313" key="3">
    <source>
        <dbReference type="Proteomes" id="UP000199529"/>
    </source>
</evidence>
<evidence type="ECO:0000256" key="1">
    <source>
        <dbReference type="SAM" id="MobiDB-lite"/>
    </source>
</evidence>
<organism evidence="2 3">
    <name type="scientific">Saccharopolyspora shandongensis</name>
    <dbReference type="NCBI Taxonomy" id="418495"/>
    <lineage>
        <taxon>Bacteria</taxon>
        <taxon>Bacillati</taxon>
        <taxon>Actinomycetota</taxon>
        <taxon>Actinomycetes</taxon>
        <taxon>Pseudonocardiales</taxon>
        <taxon>Pseudonocardiaceae</taxon>
        <taxon>Saccharopolyspora</taxon>
    </lineage>
</organism>
<feature type="compositionally biased region" description="Basic and acidic residues" evidence="1">
    <location>
        <begin position="1"/>
        <end position="11"/>
    </location>
</feature>
<dbReference type="OrthoDB" id="5190876at2"/>
<gene>
    <name evidence="2" type="ORF">SAMN05216215_102883</name>
</gene>
<dbReference type="AlphaFoldDB" id="A0A1H3KL57"/>
<protein>
    <submittedName>
        <fullName evidence="2">Uncharacterized protein</fullName>
    </submittedName>
</protein>
<dbReference type="EMBL" id="FNOK01000028">
    <property type="protein sequence ID" value="SDY52760.1"/>
    <property type="molecule type" value="Genomic_DNA"/>
</dbReference>
<evidence type="ECO:0000313" key="2">
    <source>
        <dbReference type="EMBL" id="SDY52760.1"/>
    </source>
</evidence>
<dbReference type="Proteomes" id="UP000199529">
    <property type="component" value="Unassembled WGS sequence"/>
</dbReference>
<sequence>MATDDTARREAGDDEAGTRGPLLKYRGKNNATGTLGGGQPFLLYWCKEDKDWFYPVGLWENTDFSPKNTVGKSEILQFKFDTDKVFLDVPALLGTPLLCRLGSESWSRPVQRKGQNFYIARGTGSMPMRTVQNAVIYGDQLRFALRMDIVSRDDAWISNTETTGSIRMRDRQNDRAWLVAVRHGDDWVDPFGSQTTFAKRSWADLIG</sequence>
<name>A0A1H3KL57_9PSEU</name>
<feature type="region of interest" description="Disordered" evidence="1">
    <location>
        <begin position="1"/>
        <end position="24"/>
    </location>
</feature>
<dbReference type="RefSeq" id="WP_093270383.1">
    <property type="nucleotide sequence ID" value="NZ_FNOK01000028.1"/>
</dbReference>
<reference evidence="3" key="1">
    <citation type="submission" date="2016-10" db="EMBL/GenBank/DDBJ databases">
        <authorList>
            <person name="Varghese N."/>
            <person name="Submissions S."/>
        </authorList>
    </citation>
    <scope>NUCLEOTIDE SEQUENCE [LARGE SCALE GENOMIC DNA]</scope>
    <source>
        <strain evidence="3">CGMCC 4.3530</strain>
    </source>
</reference>